<evidence type="ECO:0000256" key="3">
    <source>
        <dbReference type="ARBA" id="ARBA00023004"/>
    </source>
</evidence>
<dbReference type="InterPro" id="IPR009056">
    <property type="entry name" value="Cyt_c-like_dom"/>
</dbReference>
<sequence length="434" mass="46500">MKSHGLRNTILSIIALAVLVGLLILFGVFRTTSVAPQAKEALSQEQMQALIPRGRELALAGDCFGCHSQSEGPMGAGGLAISTPFGTLYSTNITPDKQYGIGNYSREDFHRALRDGIGKKGNLYPAMPYVYTHITTPDDLDALYAYLMSIPAMPVPNKDNTGVFMLPVRPFMNFWNLVNFPAREAPHNSARSAEWNRGAYLVNGLGHCGSCHTPMNFMMGPDFSHHLEGGEIDGLAVPNITAEALAKHGFDVPTLTQYLATGVAPQGTSFAGMFTVTHFSTSAMEEDDVKAIATYLLTDKTGKLLEPSAPPAPLPAAASPEPGSDMDKGRLAYMSACSGCHGMRGEGIPNVAPAMKGNATLAMDNPQTLIKVVLNGIPTQKFANGQRMYAMPPFAHKLSDEEVADLVSWIRAEWGGQGQPVTAEEVSKQQSAVD</sequence>
<gene>
    <name evidence="8" type="ORF">ACFO1V_13090</name>
</gene>
<feature type="transmembrane region" description="Helical" evidence="6">
    <location>
        <begin position="9"/>
        <end position="29"/>
    </location>
</feature>
<keyword evidence="6" id="KW-1133">Transmembrane helix</keyword>
<keyword evidence="3 4" id="KW-0408">Iron</keyword>
<keyword evidence="6" id="KW-0472">Membrane</keyword>
<dbReference type="PANTHER" id="PTHR35008">
    <property type="entry name" value="BLL4482 PROTEIN-RELATED"/>
    <property type="match status" value="1"/>
</dbReference>
<dbReference type="PIRSF" id="PIRSF000018">
    <property type="entry name" value="Mb_ADH_cyt_c"/>
    <property type="match status" value="1"/>
</dbReference>
<evidence type="ECO:0000256" key="5">
    <source>
        <dbReference type="SAM" id="MobiDB-lite"/>
    </source>
</evidence>
<evidence type="ECO:0000256" key="2">
    <source>
        <dbReference type="ARBA" id="ARBA00022723"/>
    </source>
</evidence>
<evidence type="ECO:0000256" key="6">
    <source>
        <dbReference type="SAM" id="Phobius"/>
    </source>
</evidence>
<dbReference type="InterPro" id="IPR051459">
    <property type="entry name" value="Cytochrome_c-type_DH"/>
</dbReference>
<keyword evidence="9" id="KW-1185">Reference proteome</keyword>
<dbReference type="Proteomes" id="UP001596042">
    <property type="component" value="Unassembled WGS sequence"/>
</dbReference>
<reference evidence="9" key="1">
    <citation type="journal article" date="2019" name="Int. J. Syst. Evol. Microbiol.">
        <title>The Global Catalogue of Microorganisms (GCM) 10K type strain sequencing project: providing services to taxonomists for standard genome sequencing and annotation.</title>
        <authorList>
            <consortium name="The Broad Institute Genomics Platform"/>
            <consortium name="The Broad Institute Genome Sequencing Center for Infectious Disease"/>
            <person name="Wu L."/>
            <person name="Ma J."/>
        </authorList>
    </citation>
    <scope>NUCLEOTIDE SEQUENCE [LARGE SCALE GENOMIC DNA]</scope>
    <source>
        <strain evidence="9">CGMCC 1.15731</strain>
    </source>
</reference>
<dbReference type="InterPro" id="IPR036909">
    <property type="entry name" value="Cyt_c-like_dom_sf"/>
</dbReference>
<feature type="domain" description="Cytochrome c" evidence="7">
    <location>
        <begin position="324"/>
        <end position="414"/>
    </location>
</feature>
<protein>
    <submittedName>
        <fullName evidence="8">Cytochrome c</fullName>
    </submittedName>
</protein>
<comment type="caution">
    <text evidence="8">The sequence shown here is derived from an EMBL/GenBank/DDBJ whole genome shotgun (WGS) entry which is preliminary data.</text>
</comment>
<evidence type="ECO:0000313" key="8">
    <source>
        <dbReference type="EMBL" id="MFC4626127.1"/>
    </source>
</evidence>
<dbReference type="InterPro" id="IPR014353">
    <property type="entry name" value="Membr-bd_ADH_cyt_c"/>
</dbReference>
<evidence type="ECO:0000259" key="7">
    <source>
        <dbReference type="PROSITE" id="PS51007"/>
    </source>
</evidence>
<evidence type="ECO:0000256" key="4">
    <source>
        <dbReference type="PROSITE-ProRule" id="PRU00433"/>
    </source>
</evidence>
<keyword evidence="6" id="KW-0812">Transmembrane</keyword>
<name>A0ABV9H8Y6_9HYPH</name>
<keyword evidence="2 4" id="KW-0479">Metal-binding</keyword>
<dbReference type="PROSITE" id="PS51007">
    <property type="entry name" value="CYTC"/>
    <property type="match status" value="3"/>
</dbReference>
<feature type="region of interest" description="Disordered" evidence="5">
    <location>
        <begin position="304"/>
        <end position="323"/>
    </location>
</feature>
<keyword evidence="1 4" id="KW-0349">Heme</keyword>
<dbReference type="Gene3D" id="1.10.760.10">
    <property type="entry name" value="Cytochrome c-like domain"/>
    <property type="match status" value="2"/>
</dbReference>
<dbReference type="EMBL" id="JBHSEL010000122">
    <property type="protein sequence ID" value="MFC4626127.1"/>
    <property type="molecule type" value="Genomic_DNA"/>
</dbReference>
<accession>A0ABV9H8Y6</accession>
<dbReference type="PANTHER" id="PTHR35008:SF4">
    <property type="entry name" value="BLL4482 PROTEIN"/>
    <property type="match status" value="1"/>
</dbReference>
<dbReference type="RefSeq" id="WP_374832704.1">
    <property type="nucleotide sequence ID" value="NZ_JBHEEZ010000017.1"/>
</dbReference>
<feature type="domain" description="Cytochrome c" evidence="7">
    <location>
        <begin position="49"/>
        <end position="151"/>
    </location>
</feature>
<dbReference type="SUPFAM" id="SSF46626">
    <property type="entry name" value="Cytochrome c"/>
    <property type="match status" value="3"/>
</dbReference>
<dbReference type="Pfam" id="PF00034">
    <property type="entry name" value="Cytochrom_C"/>
    <property type="match status" value="2"/>
</dbReference>
<evidence type="ECO:0000313" key="9">
    <source>
        <dbReference type="Proteomes" id="UP001596042"/>
    </source>
</evidence>
<proteinExistence type="predicted"/>
<feature type="domain" description="Cytochrome c" evidence="7">
    <location>
        <begin position="193"/>
        <end position="300"/>
    </location>
</feature>
<organism evidence="8 9">
    <name type="scientific">Daeguia caeni</name>
    <dbReference type="NCBI Taxonomy" id="439612"/>
    <lineage>
        <taxon>Bacteria</taxon>
        <taxon>Pseudomonadati</taxon>
        <taxon>Pseudomonadota</taxon>
        <taxon>Alphaproteobacteria</taxon>
        <taxon>Hyphomicrobiales</taxon>
        <taxon>Brucellaceae</taxon>
        <taxon>Daeguia</taxon>
    </lineage>
</organism>
<evidence type="ECO:0000256" key="1">
    <source>
        <dbReference type="ARBA" id="ARBA00022617"/>
    </source>
</evidence>